<dbReference type="AlphaFoldDB" id="A0AAP0NJ84"/>
<dbReference type="EMBL" id="JBBNAE010000007">
    <property type="protein sequence ID" value="KAK9109208.1"/>
    <property type="molecule type" value="Genomic_DNA"/>
</dbReference>
<organism evidence="1 2">
    <name type="scientific">Stephania japonica</name>
    <dbReference type="NCBI Taxonomy" id="461633"/>
    <lineage>
        <taxon>Eukaryota</taxon>
        <taxon>Viridiplantae</taxon>
        <taxon>Streptophyta</taxon>
        <taxon>Embryophyta</taxon>
        <taxon>Tracheophyta</taxon>
        <taxon>Spermatophyta</taxon>
        <taxon>Magnoliopsida</taxon>
        <taxon>Ranunculales</taxon>
        <taxon>Menispermaceae</taxon>
        <taxon>Menispermoideae</taxon>
        <taxon>Cissampelideae</taxon>
        <taxon>Stephania</taxon>
    </lineage>
</organism>
<dbReference type="Proteomes" id="UP001417504">
    <property type="component" value="Unassembled WGS sequence"/>
</dbReference>
<reference evidence="1 2" key="1">
    <citation type="submission" date="2024-01" db="EMBL/GenBank/DDBJ databases">
        <title>Genome assemblies of Stephania.</title>
        <authorList>
            <person name="Yang L."/>
        </authorList>
    </citation>
    <scope>NUCLEOTIDE SEQUENCE [LARGE SCALE GENOMIC DNA]</scope>
    <source>
        <strain evidence="1">QJT</strain>
        <tissue evidence="1">Leaf</tissue>
    </source>
</reference>
<name>A0AAP0NJ84_9MAGN</name>
<evidence type="ECO:0000313" key="1">
    <source>
        <dbReference type="EMBL" id="KAK9109208.1"/>
    </source>
</evidence>
<accession>A0AAP0NJ84</accession>
<keyword evidence="2" id="KW-1185">Reference proteome</keyword>
<comment type="caution">
    <text evidence="1">The sequence shown here is derived from an EMBL/GenBank/DDBJ whole genome shotgun (WGS) entry which is preliminary data.</text>
</comment>
<gene>
    <name evidence="1" type="ORF">Sjap_017268</name>
</gene>
<sequence>MQCTNAKWEFKCIIIGKQYLVYGLAIHCHHPYANMGNFSMQSFVCFTIGFILKQ</sequence>
<protein>
    <submittedName>
        <fullName evidence="1">Uncharacterized protein</fullName>
    </submittedName>
</protein>
<proteinExistence type="predicted"/>
<evidence type="ECO:0000313" key="2">
    <source>
        <dbReference type="Proteomes" id="UP001417504"/>
    </source>
</evidence>